<accession>K9AW90</accession>
<evidence type="ECO:0000313" key="1">
    <source>
        <dbReference type="EMBL" id="EKU50336.1"/>
    </source>
</evidence>
<gene>
    <name evidence="1" type="ORF">C273_01800</name>
</gene>
<dbReference type="eggNOG" id="ENOG5033BW7">
    <property type="taxonomic scope" value="Bacteria"/>
</dbReference>
<evidence type="ECO:0000313" key="2">
    <source>
        <dbReference type="Proteomes" id="UP000009885"/>
    </source>
</evidence>
<keyword evidence="2" id="KW-1185">Reference proteome</keyword>
<proteinExistence type="predicted"/>
<dbReference type="InterPro" id="IPR021739">
    <property type="entry name" value="SaV-like"/>
</dbReference>
<dbReference type="AlphaFoldDB" id="K9AW90"/>
<name>K9AW90_9STAP</name>
<dbReference type="PATRIC" id="fig|1229783.3.peg.367"/>
<dbReference type="Proteomes" id="UP000009885">
    <property type="component" value="Unassembled WGS sequence"/>
</dbReference>
<dbReference type="EMBL" id="AMSQ01000002">
    <property type="protein sequence ID" value="EKU50336.1"/>
    <property type="molecule type" value="Genomic_DNA"/>
</dbReference>
<protein>
    <recommendedName>
        <fullName evidence="3">DUF3310 domain-containing protein</fullName>
    </recommendedName>
</protein>
<evidence type="ECO:0008006" key="3">
    <source>
        <dbReference type="Google" id="ProtNLM"/>
    </source>
</evidence>
<comment type="caution">
    <text evidence="1">The sequence shown here is derived from an EMBL/GenBank/DDBJ whole genome shotgun (WGS) entry which is preliminary data.</text>
</comment>
<dbReference type="RefSeq" id="WP_009382109.1">
    <property type="nucleotide sequence ID" value="NZ_AMSQ01000002.1"/>
</dbReference>
<dbReference type="Pfam" id="PF11753">
    <property type="entry name" value="DUF3310"/>
    <property type="match status" value="1"/>
</dbReference>
<dbReference type="STRING" id="1229783.C273_01800"/>
<organism evidence="1 2">
    <name type="scientific">Staphylococcus massiliensis S46</name>
    <dbReference type="NCBI Taxonomy" id="1229783"/>
    <lineage>
        <taxon>Bacteria</taxon>
        <taxon>Bacillati</taxon>
        <taxon>Bacillota</taxon>
        <taxon>Bacilli</taxon>
        <taxon>Bacillales</taxon>
        <taxon>Staphylococcaceae</taxon>
        <taxon>Staphylococcus</taxon>
    </lineage>
</organism>
<dbReference type="OrthoDB" id="2409171at2"/>
<sequence length="126" mass="14824">MQVKDLKKGQRIMWRRHKLDQSVYATVSKITEDRTVAYILTDDGKLQHLCESDDFAILPEKVPQHYTGSEGVDVIEFMYQQSDFNDFVAMTRFNIVKYATRLGRKDDMAKELDKIIDYAERLKEKL</sequence>
<reference evidence="1 2" key="1">
    <citation type="journal article" date="2013" name="Genome Announc.">
        <title>Genome Sequence of Staphylococcus massiliensis Strain S46, Isolated from the Surface of Healthy Human Skin.</title>
        <authorList>
            <person name="Srivastav R."/>
            <person name="Singh A."/>
            <person name="Jangir P.K."/>
            <person name="Kumari C."/>
            <person name="Muduli S."/>
            <person name="Sharma R."/>
        </authorList>
    </citation>
    <scope>NUCLEOTIDE SEQUENCE [LARGE SCALE GENOMIC DNA]</scope>
    <source>
        <strain evidence="1 2">S46</strain>
    </source>
</reference>